<reference evidence="4 5" key="1">
    <citation type="journal article" date="2023" name="Environ Microbiome">
        <title>A coral-associated actinobacterium mitigates coral bleaching under heat stress.</title>
        <authorList>
            <person name="Li J."/>
            <person name="Zou Y."/>
            <person name="Li Q."/>
            <person name="Zhang J."/>
            <person name="Bourne D.G."/>
            <person name="Lyu Y."/>
            <person name="Liu C."/>
            <person name="Zhang S."/>
        </authorList>
    </citation>
    <scope>NUCLEOTIDE SEQUENCE [LARGE SCALE GENOMIC DNA]</scope>
    <source>
        <strain evidence="4 5">SCSIO 13291</strain>
    </source>
</reference>
<evidence type="ECO:0000256" key="2">
    <source>
        <dbReference type="SAM" id="Phobius"/>
    </source>
</evidence>
<dbReference type="RefSeq" id="WP_342373373.1">
    <property type="nucleotide sequence ID" value="NZ_CP115965.1"/>
</dbReference>
<feature type="signal peptide" evidence="3">
    <location>
        <begin position="1"/>
        <end position="24"/>
    </location>
</feature>
<feature type="chain" id="PRO_5045664027" description="Lipoprotein" evidence="3">
    <location>
        <begin position="25"/>
        <end position="239"/>
    </location>
</feature>
<evidence type="ECO:0000256" key="1">
    <source>
        <dbReference type="SAM" id="MobiDB-lite"/>
    </source>
</evidence>
<keyword evidence="5" id="KW-1185">Reference proteome</keyword>
<feature type="region of interest" description="Disordered" evidence="1">
    <location>
        <begin position="200"/>
        <end position="239"/>
    </location>
</feature>
<proteinExistence type="predicted"/>
<dbReference type="EMBL" id="CP115965">
    <property type="protein sequence ID" value="WZW99891.1"/>
    <property type="molecule type" value="Genomic_DNA"/>
</dbReference>
<feature type="transmembrane region" description="Helical" evidence="2">
    <location>
        <begin position="172"/>
        <end position="194"/>
    </location>
</feature>
<gene>
    <name evidence="4" type="ORF">PCC79_06800</name>
</gene>
<keyword evidence="2" id="KW-1133">Transmembrane helix</keyword>
<keyword evidence="2" id="KW-0812">Transmembrane</keyword>
<dbReference type="PROSITE" id="PS51257">
    <property type="entry name" value="PROKAR_LIPOPROTEIN"/>
    <property type="match status" value="1"/>
</dbReference>
<evidence type="ECO:0008006" key="6">
    <source>
        <dbReference type="Google" id="ProtNLM"/>
    </source>
</evidence>
<accession>A0ABZ3CBA7</accession>
<sequence>MTPWRQRWTVVAAALATVTLSGCALTGTVHVDAERLDVDVTFAQFPGPSCVGGPEALVFERVGSEPGTGTSTCRLHGTIDRAGAAEDEAQFLSILAPVTERALLFLIPSTYIGLPGNDNLTAIDLTVTFAGDVETVSAGGTASGPVAHITDAAAVRAQGVTVVAARQPRLPITLMAGGIGLAAGLLIAWASLVVHRRRVARPDPPDADGDPLAPLPGPVQERPVDAPPPEDPDVWRPGP</sequence>
<keyword evidence="3" id="KW-0732">Signal</keyword>
<protein>
    <recommendedName>
        <fullName evidence="6">Lipoprotein</fullName>
    </recommendedName>
</protein>
<evidence type="ECO:0000313" key="4">
    <source>
        <dbReference type="EMBL" id="WZW99891.1"/>
    </source>
</evidence>
<name>A0ABZ3CBA7_9ACTN</name>
<keyword evidence="2" id="KW-0472">Membrane</keyword>
<evidence type="ECO:0000313" key="5">
    <source>
        <dbReference type="Proteomes" id="UP001434337"/>
    </source>
</evidence>
<organism evidence="4 5">
    <name type="scientific">Propioniciclava soli</name>
    <dbReference type="NCBI Taxonomy" id="2775081"/>
    <lineage>
        <taxon>Bacteria</taxon>
        <taxon>Bacillati</taxon>
        <taxon>Actinomycetota</taxon>
        <taxon>Actinomycetes</taxon>
        <taxon>Propionibacteriales</taxon>
        <taxon>Propionibacteriaceae</taxon>
        <taxon>Propioniciclava</taxon>
    </lineage>
</organism>
<evidence type="ECO:0000256" key="3">
    <source>
        <dbReference type="SAM" id="SignalP"/>
    </source>
</evidence>
<dbReference type="Proteomes" id="UP001434337">
    <property type="component" value="Chromosome"/>
</dbReference>